<dbReference type="GO" id="GO:0102971">
    <property type="term" value="F:phosphinothricin N-acetyltransferase activity"/>
    <property type="evidence" value="ECO:0007669"/>
    <property type="project" value="UniProtKB-EC"/>
</dbReference>
<evidence type="ECO:0000256" key="4">
    <source>
        <dbReference type="ARBA" id="ARBA00051334"/>
    </source>
</evidence>
<evidence type="ECO:0000259" key="5">
    <source>
        <dbReference type="PROSITE" id="PS51186"/>
    </source>
</evidence>
<feature type="domain" description="N-acetyltransferase" evidence="5">
    <location>
        <begin position="1"/>
        <end position="155"/>
    </location>
</feature>
<dbReference type="OrthoDB" id="5459937at2"/>
<evidence type="ECO:0000256" key="2">
    <source>
        <dbReference type="ARBA" id="ARBA00023315"/>
    </source>
</evidence>
<dbReference type="PROSITE" id="PS51186">
    <property type="entry name" value="GNAT"/>
    <property type="match status" value="1"/>
</dbReference>
<evidence type="ECO:0000313" key="6">
    <source>
        <dbReference type="EMBL" id="ARO13610.1"/>
    </source>
</evidence>
<dbReference type="KEGG" id="kro:BVG79_00250"/>
<comment type="catalytic activity">
    <reaction evidence="3">
        <text>L-methionine sulfoximine + acetyl-CoA = N-acetyl-L-methionine sulfoximine + CoA + H(+)</text>
        <dbReference type="Rhea" id="RHEA:47660"/>
        <dbReference type="ChEBI" id="CHEBI:15378"/>
        <dbReference type="ChEBI" id="CHEBI:57287"/>
        <dbReference type="ChEBI" id="CHEBI:57288"/>
        <dbReference type="ChEBI" id="CHEBI:87826"/>
        <dbReference type="ChEBI" id="CHEBI:87827"/>
    </reaction>
</comment>
<dbReference type="EMBL" id="CP019937">
    <property type="protein sequence ID" value="ARO13610.1"/>
    <property type="molecule type" value="Genomic_DNA"/>
</dbReference>
<evidence type="ECO:0000313" key="7">
    <source>
        <dbReference type="Proteomes" id="UP000242447"/>
    </source>
</evidence>
<reference evidence="6 7" key="1">
    <citation type="submission" date="2017-02" db="EMBL/GenBank/DDBJ databases">
        <title>Ketogulonicigenium robustum SPU B003 Genome sequencing and assembly.</title>
        <authorList>
            <person name="Li Y."/>
            <person name="Liu L."/>
            <person name="Wang C."/>
            <person name="Zhang M."/>
            <person name="Zhang T."/>
            <person name="Zhang Y."/>
        </authorList>
    </citation>
    <scope>NUCLEOTIDE SEQUENCE [LARGE SCALE GENOMIC DNA]</scope>
    <source>
        <strain evidence="6 7">SPU_B003</strain>
    </source>
</reference>
<dbReference type="InterPro" id="IPR016181">
    <property type="entry name" value="Acyl_CoA_acyltransferase"/>
</dbReference>
<dbReference type="Pfam" id="PF13420">
    <property type="entry name" value="Acetyltransf_4"/>
    <property type="match status" value="1"/>
</dbReference>
<comment type="catalytic activity">
    <reaction evidence="4">
        <text>L-methionine sulfone + acetyl-CoA = N-acetyl-L-methionine sulfone + CoA + H(+)</text>
        <dbReference type="Rhea" id="RHEA:47656"/>
        <dbReference type="ChEBI" id="CHEBI:15378"/>
        <dbReference type="ChEBI" id="CHEBI:57287"/>
        <dbReference type="ChEBI" id="CHEBI:57288"/>
        <dbReference type="ChEBI" id="CHEBI:87824"/>
        <dbReference type="ChEBI" id="CHEBI:87825"/>
    </reaction>
</comment>
<dbReference type="FunFam" id="3.40.630.30:FF:000026">
    <property type="entry name" value="Phosphinothricin acetyltransferase"/>
    <property type="match status" value="1"/>
</dbReference>
<dbReference type="Proteomes" id="UP000242447">
    <property type="component" value="Chromosome"/>
</dbReference>
<dbReference type="AlphaFoldDB" id="A0A1W6NWX1"/>
<organism evidence="6 7">
    <name type="scientific">Ketogulonicigenium robustum</name>
    <dbReference type="NCBI Taxonomy" id="92947"/>
    <lineage>
        <taxon>Bacteria</taxon>
        <taxon>Pseudomonadati</taxon>
        <taxon>Pseudomonadota</taxon>
        <taxon>Alphaproteobacteria</taxon>
        <taxon>Rhodobacterales</taxon>
        <taxon>Roseobacteraceae</taxon>
        <taxon>Ketogulonicigenium</taxon>
    </lineage>
</organism>
<sequence length="172" mass="18874">MIIRVAKSADSISIAAVYNDAVLNSVAVWNETPVTPQNRADWMAARQADGFPVLVVEDSQGEVVGFASYGPFRAFDGFRLTVEHSVYVRADQRGRGMGRALLQALIEYARKQGIHVMVAGIAAENEGSIRLHQHLGFKTVGLLPQVGVKFGRWLDLAFLQLQLDEGPAPKRE</sequence>
<dbReference type="STRING" id="92947.BVG79_00250"/>
<dbReference type="RefSeq" id="WP_085785305.1">
    <property type="nucleotide sequence ID" value="NZ_CP019937.1"/>
</dbReference>
<dbReference type="CDD" id="cd04301">
    <property type="entry name" value="NAT_SF"/>
    <property type="match status" value="1"/>
</dbReference>
<protein>
    <submittedName>
        <fullName evidence="6">Phosphinothricin acetyltransferase</fullName>
        <ecNumber evidence="6">2.3.1.183</ecNumber>
    </submittedName>
</protein>
<evidence type="ECO:0000256" key="3">
    <source>
        <dbReference type="ARBA" id="ARBA00050603"/>
    </source>
</evidence>
<dbReference type="Gene3D" id="3.40.630.30">
    <property type="match status" value="1"/>
</dbReference>
<dbReference type="PANTHER" id="PTHR43072:SF23">
    <property type="entry name" value="UPF0039 PROTEIN C11D3.02C"/>
    <property type="match status" value="1"/>
</dbReference>
<dbReference type="EC" id="2.3.1.183" evidence="6"/>
<keyword evidence="7" id="KW-1185">Reference proteome</keyword>
<dbReference type="InterPro" id="IPR000182">
    <property type="entry name" value="GNAT_dom"/>
</dbReference>
<keyword evidence="2 6" id="KW-0012">Acyltransferase</keyword>
<dbReference type="SUPFAM" id="SSF55729">
    <property type="entry name" value="Acyl-CoA N-acyltransferases (Nat)"/>
    <property type="match status" value="1"/>
</dbReference>
<dbReference type="PANTHER" id="PTHR43072">
    <property type="entry name" value="N-ACETYLTRANSFERASE"/>
    <property type="match status" value="1"/>
</dbReference>
<proteinExistence type="predicted"/>
<keyword evidence="1 6" id="KW-0808">Transferase</keyword>
<accession>A0A1W6NWX1</accession>
<gene>
    <name evidence="6" type="primary">pat</name>
    <name evidence="6" type="ORF">BVG79_00250</name>
</gene>
<evidence type="ECO:0000256" key="1">
    <source>
        <dbReference type="ARBA" id="ARBA00022679"/>
    </source>
</evidence>
<name>A0A1W6NWX1_9RHOB</name>